<organism evidence="2 3">
    <name type="scientific">Symbiodinium natans</name>
    <dbReference type="NCBI Taxonomy" id="878477"/>
    <lineage>
        <taxon>Eukaryota</taxon>
        <taxon>Sar</taxon>
        <taxon>Alveolata</taxon>
        <taxon>Dinophyceae</taxon>
        <taxon>Suessiales</taxon>
        <taxon>Symbiodiniaceae</taxon>
        <taxon>Symbiodinium</taxon>
    </lineage>
</organism>
<feature type="chain" id="PRO_5032990962" evidence="1">
    <location>
        <begin position="20"/>
        <end position="451"/>
    </location>
</feature>
<dbReference type="InterPro" id="IPR050600">
    <property type="entry name" value="SETD3_SETD6_MTase"/>
</dbReference>
<comment type="caution">
    <text evidence="2">The sequence shown here is derived from an EMBL/GenBank/DDBJ whole genome shotgun (WGS) entry which is preliminary data.</text>
</comment>
<dbReference type="EMBL" id="CAJNDS010000261">
    <property type="protein sequence ID" value="CAE7035239.1"/>
    <property type="molecule type" value="Genomic_DNA"/>
</dbReference>
<dbReference type="Gene3D" id="3.90.1410.10">
    <property type="entry name" value="set domain protein methyltransferase, domain 1"/>
    <property type="match status" value="1"/>
</dbReference>
<keyword evidence="3" id="KW-1185">Reference proteome</keyword>
<evidence type="ECO:0000313" key="2">
    <source>
        <dbReference type="EMBL" id="CAE7035239.1"/>
    </source>
</evidence>
<dbReference type="SUPFAM" id="SSF82199">
    <property type="entry name" value="SET domain"/>
    <property type="match status" value="1"/>
</dbReference>
<dbReference type="Proteomes" id="UP000604046">
    <property type="component" value="Unassembled WGS sequence"/>
</dbReference>
<evidence type="ECO:0000256" key="1">
    <source>
        <dbReference type="SAM" id="SignalP"/>
    </source>
</evidence>
<accession>A0A812IH17</accession>
<reference evidence="2" key="1">
    <citation type="submission" date="2021-02" db="EMBL/GenBank/DDBJ databases">
        <authorList>
            <person name="Dougan E. K."/>
            <person name="Rhodes N."/>
            <person name="Thang M."/>
            <person name="Chan C."/>
        </authorList>
    </citation>
    <scope>NUCLEOTIDE SEQUENCE</scope>
</reference>
<gene>
    <name evidence="2" type="primary">RABE1A</name>
    <name evidence="2" type="ORF">SNAT2548_LOCUS4272</name>
</gene>
<dbReference type="GO" id="GO:0016279">
    <property type="term" value="F:protein-lysine N-methyltransferase activity"/>
    <property type="evidence" value="ECO:0007669"/>
    <property type="project" value="TreeGrafter"/>
</dbReference>
<dbReference type="OrthoDB" id="413701at2759"/>
<feature type="signal peptide" evidence="1">
    <location>
        <begin position="1"/>
        <end position="19"/>
    </location>
</feature>
<name>A0A812IH17_9DINO</name>
<dbReference type="AlphaFoldDB" id="A0A812IH17"/>
<keyword evidence="1" id="KW-0732">Signal</keyword>
<proteinExistence type="predicted"/>
<dbReference type="CDD" id="cd10527">
    <property type="entry name" value="SET_LSMT"/>
    <property type="match status" value="1"/>
</dbReference>
<dbReference type="InterPro" id="IPR046341">
    <property type="entry name" value="SET_dom_sf"/>
</dbReference>
<evidence type="ECO:0000313" key="3">
    <source>
        <dbReference type="Proteomes" id="UP000604046"/>
    </source>
</evidence>
<sequence>MRELRVIGILSLIHWLASASQGAREASCSADCDKETTQTPVRRLLSSLRRIGGSVRSDLTFTRSPGNATAVHASRDIASGEILFRIPRAALLWPGAKIVKQLAAEFQAFQLRGHLTEAECLVLSVAAIKKGIQKPPESSPIRAYVDFLKNEPLPNATVLWRTEVLAWLSGTEAGELTQHFLRRIAQIHAVAPLLLEHDDIKAAFAQYYARHGTLPLGSRGEAEPVMIPGIDLCQRQDGGLKPVLRKDNVVLATTGAIKAGDEIFVDFGARDHTDLLVQGAADDPEAGIFLPVPLGTGSSGRWKRRLFKYLHWPAEVWLRDGIVQDQRHLRLATMHRDEFTAWSVGALVAGAPLAVSRAFRTETEANAYLVAECSRRGASARSSPMVSEPASQKPTGVARYRARLTEGYDLCQLRAEEKLRKLHVWAMKQHSWAFHFVHQEGTAAFPRMACI</sequence>
<dbReference type="PANTHER" id="PTHR13271">
    <property type="entry name" value="UNCHARACTERIZED PUTATIVE METHYLTRANSFERASE"/>
    <property type="match status" value="1"/>
</dbReference>
<protein>
    <submittedName>
        <fullName evidence="2">RABE1A protein</fullName>
    </submittedName>
</protein>